<gene>
    <name evidence="2" type="ORF">DV20_13060</name>
</gene>
<accession>A0A066UC92</accession>
<dbReference type="AlphaFoldDB" id="A0A066UC92"/>
<dbReference type="OrthoDB" id="1493540at2"/>
<feature type="compositionally biased region" description="Basic and acidic residues" evidence="1">
    <location>
        <begin position="81"/>
        <end position="92"/>
    </location>
</feature>
<comment type="caution">
    <text evidence="2">The sequence shown here is derived from an EMBL/GenBank/DDBJ whole genome shotgun (WGS) entry which is preliminary data.</text>
</comment>
<protein>
    <submittedName>
        <fullName evidence="2">Uncharacterized protein</fullName>
    </submittedName>
</protein>
<dbReference type="EMBL" id="JMQI01000026">
    <property type="protein sequence ID" value="KDN21853.1"/>
    <property type="molecule type" value="Genomic_DNA"/>
</dbReference>
<reference evidence="2 3" key="1">
    <citation type="submission" date="2014-05" db="EMBL/GenBank/DDBJ databases">
        <title>Draft genome sequence of Amycolatopsis rifamycinica DSM 46095.</title>
        <authorList>
            <person name="Lal R."/>
            <person name="Saxena A."/>
            <person name="Kumari R."/>
            <person name="Mukherjee U."/>
            <person name="Singh P."/>
            <person name="Sangwan N."/>
            <person name="Mahato N.K."/>
        </authorList>
    </citation>
    <scope>NUCLEOTIDE SEQUENCE [LARGE SCALE GENOMIC DNA]</scope>
    <source>
        <strain evidence="2 3">DSM 46095</strain>
    </source>
</reference>
<evidence type="ECO:0000313" key="2">
    <source>
        <dbReference type="EMBL" id="KDN21853.1"/>
    </source>
</evidence>
<dbReference type="RefSeq" id="WP_043779776.1">
    <property type="nucleotide sequence ID" value="NZ_JMQI01000026.1"/>
</dbReference>
<sequence length="101" mass="11314">MANLSERLRTRVAEVERSLAELDQPRREHHAHVLPALPDWDAVAAGTEETLGGAEKHVYLFTRAEHLAGFASAIKAAQDRGVRFDRADRRSGPTEPSRYRP</sequence>
<dbReference type="Proteomes" id="UP000027345">
    <property type="component" value="Unassembled WGS sequence"/>
</dbReference>
<feature type="region of interest" description="Disordered" evidence="1">
    <location>
        <begin position="81"/>
        <end position="101"/>
    </location>
</feature>
<evidence type="ECO:0000256" key="1">
    <source>
        <dbReference type="SAM" id="MobiDB-lite"/>
    </source>
</evidence>
<organism evidence="2 3">
    <name type="scientific">Amycolatopsis rifamycinica</name>
    <dbReference type="NCBI Taxonomy" id="287986"/>
    <lineage>
        <taxon>Bacteria</taxon>
        <taxon>Bacillati</taxon>
        <taxon>Actinomycetota</taxon>
        <taxon>Actinomycetes</taxon>
        <taxon>Pseudonocardiales</taxon>
        <taxon>Pseudonocardiaceae</taxon>
        <taxon>Amycolatopsis</taxon>
    </lineage>
</organism>
<keyword evidence="3" id="KW-1185">Reference proteome</keyword>
<name>A0A066UC92_9PSEU</name>
<evidence type="ECO:0000313" key="3">
    <source>
        <dbReference type="Proteomes" id="UP000027345"/>
    </source>
</evidence>
<proteinExistence type="predicted"/>